<comment type="caution">
    <text evidence="3">The sequence shown here is derived from an EMBL/GenBank/DDBJ whole genome shotgun (WGS) entry which is preliminary data.</text>
</comment>
<organism evidence="3 4">
    <name type="scientific">Mesorhabditis spiculigera</name>
    <dbReference type="NCBI Taxonomy" id="96644"/>
    <lineage>
        <taxon>Eukaryota</taxon>
        <taxon>Metazoa</taxon>
        <taxon>Ecdysozoa</taxon>
        <taxon>Nematoda</taxon>
        <taxon>Chromadorea</taxon>
        <taxon>Rhabditida</taxon>
        <taxon>Rhabditina</taxon>
        <taxon>Rhabditomorpha</taxon>
        <taxon>Rhabditoidea</taxon>
        <taxon>Rhabditidae</taxon>
        <taxon>Mesorhabditinae</taxon>
        <taxon>Mesorhabditis</taxon>
    </lineage>
</organism>
<keyword evidence="1" id="KW-0472">Membrane</keyword>
<feature type="signal peptide" evidence="2">
    <location>
        <begin position="1"/>
        <end position="22"/>
    </location>
</feature>
<sequence>MVRVVKKLSLLLLVVVGPVVRAAEAGNDGDCKMAEAELMTWLVLASVIPLIINLTTFVLTILTILQLRKMKNITESITSSTHWLSRSAIRVGIGATAKKALLDYARTKEELKMLIPTATGDKKNQ</sequence>
<dbReference type="Proteomes" id="UP001177023">
    <property type="component" value="Unassembled WGS sequence"/>
</dbReference>
<keyword evidence="2" id="KW-0732">Signal</keyword>
<protein>
    <submittedName>
        <fullName evidence="3">Uncharacterized protein</fullName>
    </submittedName>
</protein>
<name>A0AA36CDD9_9BILA</name>
<proteinExistence type="predicted"/>
<evidence type="ECO:0000256" key="1">
    <source>
        <dbReference type="SAM" id="Phobius"/>
    </source>
</evidence>
<gene>
    <name evidence="3" type="ORF">MSPICULIGERA_LOCUS4994</name>
</gene>
<feature type="non-terminal residue" evidence="3">
    <location>
        <position position="1"/>
    </location>
</feature>
<dbReference type="EMBL" id="CATQJA010001227">
    <property type="protein sequence ID" value="CAJ0566388.1"/>
    <property type="molecule type" value="Genomic_DNA"/>
</dbReference>
<feature type="transmembrane region" description="Helical" evidence="1">
    <location>
        <begin position="38"/>
        <end position="65"/>
    </location>
</feature>
<feature type="chain" id="PRO_5041464693" evidence="2">
    <location>
        <begin position="23"/>
        <end position="125"/>
    </location>
</feature>
<dbReference type="AlphaFoldDB" id="A0AA36CDD9"/>
<accession>A0AA36CDD9</accession>
<keyword evidence="4" id="KW-1185">Reference proteome</keyword>
<keyword evidence="1" id="KW-0812">Transmembrane</keyword>
<evidence type="ECO:0000313" key="4">
    <source>
        <dbReference type="Proteomes" id="UP001177023"/>
    </source>
</evidence>
<reference evidence="3" key="1">
    <citation type="submission" date="2023-06" db="EMBL/GenBank/DDBJ databases">
        <authorList>
            <person name="Delattre M."/>
        </authorList>
    </citation>
    <scope>NUCLEOTIDE SEQUENCE</scope>
    <source>
        <strain evidence="3">AF72</strain>
    </source>
</reference>
<keyword evidence="1" id="KW-1133">Transmembrane helix</keyword>
<evidence type="ECO:0000313" key="3">
    <source>
        <dbReference type="EMBL" id="CAJ0566388.1"/>
    </source>
</evidence>
<evidence type="ECO:0000256" key="2">
    <source>
        <dbReference type="SAM" id="SignalP"/>
    </source>
</evidence>